<sequence length="137" mass="13077">MANLDRSLFRLPMIGGAVAVLLVLGAGGAFLRLGMTATPPAQTMVHKDLSGGAFAASATPQAALPAMPPVPAAGPMPAAQPAPAPAMVPASAPAAAAPAAPVAAPLTPSTPLPTMPAPKAAPAQPMPAAPVAPAPAH</sequence>
<evidence type="ECO:0000313" key="4">
    <source>
        <dbReference type="Proteomes" id="UP000484858"/>
    </source>
</evidence>
<feature type="compositionally biased region" description="Pro residues" evidence="1">
    <location>
        <begin position="66"/>
        <end position="86"/>
    </location>
</feature>
<protein>
    <submittedName>
        <fullName evidence="3">Uncharacterized protein</fullName>
    </submittedName>
</protein>
<accession>A0A829XA89</accession>
<feature type="transmembrane region" description="Helical" evidence="2">
    <location>
        <begin position="12"/>
        <end position="34"/>
    </location>
</feature>
<keyword evidence="2" id="KW-0812">Transmembrane</keyword>
<dbReference type="EMBL" id="BARJ01000009">
    <property type="protein sequence ID" value="GEM17366.1"/>
    <property type="molecule type" value="Genomic_DNA"/>
</dbReference>
<name>A0A829XA89_GLUOY</name>
<keyword evidence="2" id="KW-0472">Membrane</keyword>
<keyword evidence="2" id="KW-1133">Transmembrane helix</keyword>
<evidence type="ECO:0000256" key="2">
    <source>
        <dbReference type="SAM" id="Phobius"/>
    </source>
</evidence>
<gene>
    <name evidence="3" type="ORF">NBRC3293_1863</name>
</gene>
<dbReference type="AlphaFoldDB" id="A0A829XA89"/>
<organism evidence="3 4">
    <name type="scientific">Gluconobacter oxydans NBRC 3293</name>
    <dbReference type="NCBI Taxonomy" id="1315969"/>
    <lineage>
        <taxon>Bacteria</taxon>
        <taxon>Pseudomonadati</taxon>
        <taxon>Pseudomonadota</taxon>
        <taxon>Alphaproteobacteria</taxon>
        <taxon>Acetobacterales</taxon>
        <taxon>Acetobacteraceae</taxon>
        <taxon>Gluconobacter</taxon>
    </lineage>
</organism>
<feature type="compositionally biased region" description="Pro residues" evidence="1">
    <location>
        <begin position="124"/>
        <end position="137"/>
    </location>
</feature>
<comment type="caution">
    <text evidence="3">The sequence shown here is derived from an EMBL/GenBank/DDBJ whole genome shotgun (WGS) entry which is preliminary data.</text>
</comment>
<feature type="region of interest" description="Disordered" evidence="1">
    <location>
        <begin position="64"/>
        <end position="137"/>
    </location>
</feature>
<evidence type="ECO:0000313" key="3">
    <source>
        <dbReference type="EMBL" id="GEM17366.1"/>
    </source>
</evidence>
<evidence type="ECO:0000256" key="1">
    <source>
        <dbReference type="SAM" id="MobiDB-lite"/>
    </source>
</evidence>
<feature type="compositionally biased region" description="Low complexity" evidence="1">
    <location>
        <begin position="87"/>
        <end position="107"/>
    </location>
</feature>
<dbReference type="Proteomes" id="UP000484858">
    <property type="component" value="Unassembled WGS sequence"/>
</dbReference>
<proteinExistence type="predicted"/>
<reference evidence="3 4" key="1">
    <citation type="submission" date="2013-04" db="EMBL/GenBank/DDBJ databases">
        <title>Gluconobacter oxydans NBRC 3293 whole genome sequence.</title>
        <authorList>
            <person name="Matsutani M."/>
            <person name="Yakushi T."/>
            <person name="Matsushita K."/>
        </authorList>
    </citation>
    <scope>NUCLEOTIDE SEQUENCE [LARGE SCALE GENOMIC DNA]</scope>
    <source>
        <strain evidence="3 4">NBRC 3293</strain>
    </source>
</reference>
<dbReference type="RefSeq" id="WP_172492953.1">
    <property type="nucleotide sequence ID" value="NZ_BARJ01000009.1"/>
</dbReference>